<feature type="domain" description="HMG box" evidence="3">
    <location>
        <begin position="11"/>
        <end position="72"/>
    </location>
</feature>
<evidence type="ECO:0000256" key="2">
    <source>
        <dbReference type="SAM" id="MobiDB-lite"/>
    </source>
</evidence>
<evidence type="ECO:0000259" key="3">
    <source>
        <dbReference type="PROSITE" id="PS50118"/>
    </source>
</evidence>
<proteinExistence type="predicted"/>
<dbReference type="SMART" id="SM00398">
    <property type="entry name" value="HMG"/>
    <property type="match status" value="1"/>
</dbReference>
<dbReference type="InterPro" id="IPR009071">
    <property type="entry name" value="HMG_box_dom"/>
</dbReference>
<dbReference type="EMBL" id="ML170156">
    <property type="protein sequence ID" value="TDL29905.1"/>
    <property type="molecule type" value="Genomic_DNA"/>
</dbReference>
<sequence length="168" mass="19287">MTKRNNDPTYVKRPENSWFQFLREWREVKGEKNDPRLANAVWRAMSKAEKEPYEIKAAEEKAAHQLANPNYKYRPGLRKEIKEGNSSKSGAGARRVGNHPSRVIAKNKRPAATRTSHYDIALHTGNPVSDLPSYVNESRSLNVNEMVLESFRLSHNNLTARLLFSRNL</sequence>
<dbReference type="Proteomes" id="UP000294933">
    <property type="component" value="Unassembled WGS sequence"/>
</dbReference>
<feature type="DNA-binding region" description="HMG box" evidence="1">
    <location>
        <begin position="11"/>
        <end position="72"/>
    </location>
</feature>
<keyword evidence="1" id="KW-0539">Nucleus</keyword>
<keyword evidence="5" id="KW-1185">Reference proteome</keyword>
<dbReference type="PROSITE" id="PS50118">
    <property type="entry name" value="HMG_BOX_2"/>
    <property type="match status" value="1"/>
</dbReference>
<dbReference type="VEuPathDB" id="FungiDB:BD410DRAFT_45935"/>
<evidence type="ECO:0000313" key="5">
    <source>
        <dbReference type="Proteomes" id="UP000294933"/>
    </source>
</evidence>
<dbReference type="AlphaFoldDB" id="A0A4R5XH04"/>
<protein>
    <recommendedName>
        <fullName evidence="3">HMG box domain-containing protein</fullName>
    </recommendedName>
</protein>
<dbReference type="OrthoDB" id="6247875at2759"/>
<evidence type="ECO:0000313" key="4">
    <source>
        <dbReference type="EMBL" id="TDL29905.1"/>
    </source>
</evidence>
<reference evidence="4 5" key="1">
    <citation type="submission" date="2018-06" db="EMBL/GenBank/DDBJ databases">
        <title>A transcriptomic atlas of mushroom development highlights an independent origin of complex multicellularity.</title>
        <authorList>
            <consortium name="DOE Joint Genome Institute"/>
            <person name="Krizsan K."/>
            <person name="Almasi E."/>
            <person name="Merenyi Z."/>
            <person name="Sahu N."/>
            <person name="Viragh M."/>
            <person name="Koszo T."/>
            <person name="Mondo S."/>
            <person name="Kiss B."/>
            <person name="Balint B."/>
            <person name="Kues U."/>
            <person name="Barry K."/>
            <person name="Hegedus J.C."/>
            <person name="Henrissat B."/>
            <person name="Johnson J."/>
            <person name="Lipzen A."/>
            <person name="Ohm R."/>
            <person name="Nagy I."/>
            <person name="Pangilinan J."/>
            <person name="Yan J."/>
            <person name="Xiong Y."/>
            <person name="Grigoriev I.V."/>
            <person name="Hibbett D.S."/>
            <person name="Nagy L.G."/>
        </authorList>
    </citation>
    <scope>NUCLEOTIDE SEQUENCE [LARGE SCALE GENOMIC DNA]</scope>
    <source>
        <strain evidence="4 5">SZMC22713</strain>
    </source>
</reference>
<evidence type="ECO:0000256" key="1">
    <source>
        <dbReference type="PROSITE-ProRule" id="PRU00267"/>
    </source>
</evidence>
<dbReference type="GO" id="GO:0005634">
    <property type="term" value="C:nucleus"/>
    <property type="evidence" value="ECO:0007669"/>
    <property type="project" value="UniProtKB-UniRule"/>
</dbReference>
<dbReference type="InterPro" id="IPR036910">
    <property type="entry name" value="HMG_box_dom_sf"/>
</dbReference>
<dbReference type="Pfam" id="PF00505">
    <property type="entry name" value="HMG_box"/>
    <property type="match status" value="1"/>
</dbReference>
<organism evidence="4 5">
    <name type="scientific">Rickenella mellea</name>
    <dbReference type="NCBI Taxonomy" id="50990"/>
    <lineage>
        <taxon>Eukaryota</taxon>
        <taxon>Fungi</taxon>
        <taxon>Dikarya</taxon>
        <taxon>Basidiomycota</taxon>
        <taxon>Agaricomycotina</taxon>
        <taxon>Agaricomycetes</taxon>
        <taxon>Hymenochaetales</taxon>
        <taxon>Rickenellaceae</taxon>
        <taxon>Rickenella</taxon>
    </lineage>
</organism>
<feature type="region of interest" description="Disordered" evidence="2">
    <location>
        <begin position="81"/>
        <end position="101"/>
    </location>
</feature>
<accession>A0A4R5XH04</accession>
<keyword evidence="1" id="KW-0238">DNA-binding</keyword>
<gene>
    <name evidence="4" type="ORF">BD410DRAFT_45935</name>
</gene>
<dbReference type="GO" id="GO:0003677">
    <property type="term" value="F:DNA binding"/>
    <property type="evidence" value="ECO:0007669"/>
    <property type="project" value="UniProtKB-UniRule"/>
</dbReference>
<dbReference type="SUPFAM" id="SSF47095">
    <property type="entry name" value="HMG-box"/>
    <property type="match status" value="1"/>
</dbReference>
<dbReference type="Gene3D" id="1.10.30.10">
    <property type="entry name" value="High mobility group box domain"/>
    <property type="match status" value="1"/>
</dbReference>
<name>A0A4R5XH04_9AGAM</name>